<dbReference type="AlphaFoldDB" id="A0A8K0USZ3"/>
<evidence type="ECO:0000256" key="2">
    <source>
        <dbReference type="SAM" id="Phobius"/>
    </source>
</evidence>
<dbReference type="EMBL" id="JAEVFJ010000009">
    <property type="protein sequence ID" value="KAH8102485.1"/>
    <property type="molecule type" value="Genomic_DNA"/>
</dbReference>
<comment type="caution">
    <text evidence="3">The sequence shown here is derived from an EMBL/GenBank/DDBJ whole genome shotgun (WGS) entry which is preliminary data.</text>
</comment>
<evidence type="ECO:0000256" key="1">
    <source>
        <dbReference type="SAM" id="MobiDB-lite"/>
    </source>
</evidence>
<dbReference type="Proteomes" id="UP000813824">
    <property type="component" value="Unassembled WGS sequence"/>
</dbReference>
<gene>
    <name evidence="3" type="ORF">BXZ70DRAFT_785508</name>
</gene>
<evidence type="ECO:0000313" key="4">
    <source>
        <dbReference type="Proteomes" id="UP000813824"/>
    </source>
</evidence>
<protein>
    <submittedName>
        <fullName evidence="3">Uncharacterized protein</fullName>
    </submittedName>
</protein>
<evidence type="ECO:0000313" key="3">
    <source>
        <dbReference type="EMBL" id="KAH8102485.1"/>
    </source>
</evidence>
<accession>A0A8K0USZ3</accession>
<keyword evidence="4" id="KW-1185">Reference proteome</keyword>
<reference evidence="3" key="1">
    <citation type="journal article" date="2021" name="New Phytol.">
        <title>Evolutionary innovations through gain and loss of genes in the ectomycorrhizal Boletales.</title>
        <authorList>
            <person name="Wu G."/>
            <person name="Miyauchi S."/>
            <person name="Morin E."/>
            <person name="Kuo A."/>
            <person name="Drula E."/>
            <person name="Varga T."/>
            <person name="Kohler A."/>
            <person name="Feng B."/>
            <person name="Cao Y."/>
            <person name="Lipzen A."/>
            <person name="Daum C."/>
            <person name="Hundley H."/>
            <person name="Pangilinan J."/>
            <person name="Johnson J."/>
            <person name="Barry K."/>
            <person name="LaButti K."/>
            <person name="Ng V."/>
            <person name="Ahrendt S."/>
            <person name="Min B."/>
            <person name="Choi I.G."/>
            <person name="Park H."/>
            <person name="Plett J.M."/>
            <person name="Magnuson J."/>
            <person name="Spatafora J.W."/>
            <person name="Nagy L.G."/>
            <person name="Henrissat B."/>
            <person name="Grigoriev I.V."/>
            <person name="Yang Z.L."/>
            <person name="Xu J."/>
            <person name="Martin F.M."/>
        </authorList>
    </citation>
    <scope>NUCLEOTIDE SEQUENCE</scope>
    <source>
        <strain evidence="3">KKN 215</strain>
    </source>
</reference>
<feature type="region of interest" description="Disordered" evidence="1">
    <location>
        <begin position="1"/>
        <end position="46"/>
    </location>
</feature>
<sequence length="444" mass="49439">MSIRGPPTAQDHSQPRSSASVISVAKSQVQNPSVRSGRAVAPSAIRTVVTAPPWARDEPPSPHDHEPLSLLSRELSADHTRPSDVASYTSSARDDSIAGPSRWWTFTRHRPEAFSSNPLIQLQRPGSSGKGLPMRERSLSIAWLTSPIHRKLEDEGSPTLKGKQADRVESPEPIMSRRRPEEDNFHIDLPAPDPVATVNTLAQNKTPGWDSPWSPRPPPDLVARISSHRTHQQLPDMEVADEDDEKNLSPWAKRRKRYRAYILHNHYVPLLFRFINITFTSAALAMAVKIRHEEIKHNASGAVGSSPTVVIIFAPLTLVHVMAAVYLEYFGRPLGLWRTSAKLAHTLFEVVFICAWSAALALCFDNFFTSVIPCASMSSISWYSQLHRTTLIPGLSEIAGKGICHRQLALICLVGVGLIMYCYNLIISLFRIFEKVKYHPVPVT</sequence>
<feature type="region of interest" description="Disordered" evidence="1">
    <location>
        <begin position="76"/>
        <end position="99"/>
    </location>
</feature>
<proteinExistence type="predicted"/>
<dbReference type="OrthoDB" id="1436450at2759"/>
<dbReference type="GO" id="GO:0071944">
    <property type="term" value="C:cell periphery"/>
    <property type="evidence" value="ECO:0007669"/>
    <property type="project" value="TreeGrafter"/>
</dbReference>
<dbReference type="PANTHER" id="PTHR36819">
    <property type="entry name" value="REGULATOR OF PHOSPHOLIPASE D SRF1"/>
    <property type="match status" value="1"/>
</dbReference>
<feature type="transmembrane region" description="Helical" evidence="2">
    <location>
        <begin position="408"/>
        <end position="433"/>
    </location>
</feature>
<feature type="transmembrane region" description="Helical" evidence="2">
    <location>
        <begin position="309"/>
        <end position="327"/>
    </location>
</feature>
<keyword evidence="2" id="KW-0472">Membrane</keyword>
<feature type="transmembrane region" description="Helical" evidence="2">
    <location>
        <begin position="347"/>
        <end position="368"/>
    </location>
</feature>
<keyword evidence="2" id="KW-0812">Transmembrane</keyword>
<dbReference type="GO" id="GO:0000324">
    <property type="term" value="C:fungal-type vacuole"/>
    <property type="evidence" value="ECO:0007669"/>
    <property type="project" value="TreeGrafter"/>
</dbReference>
<dbReference type="PANTHER" id="PTHR36819:SF1">
    <property type="entry name" value="REGULATOR OF PHOSPHOLIPASE D SRF1"/>
    <property type="match status" value="1"/>
</dbReference>
<organism evidence="3 4">
    <name type="scientific">Cristinia sonorae</name>
    <dbReference type="NCBI Taxonomy" id="1940300"/>
    <lineage>
        <taxon>Eukaryota</taxon>
        <taxon>Fungi</taxon>
        <taxon>Dikarya</taxon>
        <taxon>Basidiomycota</taxon>
        <taxon>Agaricomycotina</taxon>
        <taxon>Agaricomycetes</taxon>
        <taxon>Agaricomycetidae</taxon>
        <taxon>Agaricales</taxon>
        <taxon>Pleurotineae</taxon>
        <taxon>Stephanosporaceae</taxon>
        <taxon>Cristinia</taxon>
    </lineage>
</organism>
<feature type="compositionally biased region" description="Polar residues" evidence="1">
    <location>
        <begin position="10"/>
        <end position="34"/>
    </location>
</feature>
<dbReference type="InterPro" id="IPR037737">
    <property type="entry name" value="Srf1"/>
</dbReference>
<name>A0A8K0USZ3_9AGAR</name>
<keyword evidence="2" id="KW-1133">Transmembrane helix</keyword>
<feature type="transmembrane region" description="Helical" evidence="2">
    <location>
        <begin position="267"/>
        <end position="288"/>
    </location>
</feature>